<name>A0A1S1LEW8_9MYCO</name>
<dbReference type="EMBL" id="MLIK01000004">
    <property type="protein sequence ID" value="OHU30533.1"/>
    <property type="molecule type" value="Genomic_DNA"/>
</dbReference>
<accession>A0A1S1LEW8</accession>
<reference evidence="2 3" key="1">
    <citation type="submission" date="2016-10" db="EMBL/GenBank/DDBJ databases">
        <title>Evaluation of Human, Veterinary and Environmental Mycobacterium chelonae Isolates by Core Genome Phylogenomic Analysis, Targeted Gene Comparison, and Anti-microbial Susceptibility Patterns: A Tale of Mistaken Identities.</title>
        <authorList>
            <person name="Fogelson S.B."/>
            <person name="Camus A.C."/>
            <person name="Lorenz W."/>
            <person name="Vasireddy R."/>
            <person name="Vasireddy S."/>
            <person name="Smith T."/>
            <person name="Brown-Elliott B.A."/>
            <person name="Wallace R.J.Jr."/>
            <person name="Hasan N.A."/>
            <person name="Reischl U."/>
            <person name="Sanchez S."/>
        </authorList>
    </citation>
    <scope>NUCLEOTIDE SEQUENCE [LARGE SCALE GENOMIC DNA]</scope>
    <source>
        <strain evidence="2 3">1559</strain>
    </source>
</reference>
<organism evidence="2 3">
    <name type="scientific">Mycobacteroides franklinii</name>
    <dbReference type="NCBI Taxonomy" id="948102"/>
    <lineage>
        <taxon>Bacteria</taxon>
        <taxon>Bacillati</taxon>
        <taxon>Actinomycetota</taxon>
        <taxon>Actinomycetes</taxon>
        <taxon>Mycobacteriales</taxon>
        <taxon>Mycobacteriaceae</taxon>
        <taxon>Mycobacteroides</taxon>
    </lineage>
</organism>
<evidence type="ECO:0000313" key="2">
    <source>
        <dbReference type="EMBL" id="OHU30533.1"/>
    </source>
</evidence>
<proteinExistence type="predicted"/>
<feature type="transmembrane region" description="Helical" evidence="1">
    <location>
        <begin position="25"/>
        <end position="46"/>
    </location>
</feature>
<dbReference type="STRING" id="948102.BKG76_01890"/>
<keyword evidence="1" id="KW-1133">Transmembrane helix</keyword>
<keyword evidence="1" id="KW-0472">Membrane</keyword>
<keyword evidence="1" id="KW-0812">Transmembrane</keyword>
<protein>
    <submittedName>
        <fullName evidence="2">Uncharacterized protein</fullName>
    </submittedName>
</protein>
<gene>
    <name evidence="2" type="ORF">BKG76_01890</name>
</gene>
<dbReference type="Proteomes" id="UP000179616">
    <property type="component" value="Unassembled WGS sequence"/>
</dbReference>
<sequence>MNSDSVIGLLSWWDGVELWLSGRGFILQTIIVMPVVLSLAYVMAVAGDRILFMLLSLVNRVGRFYQATRRHRIENSIAVVSPGELS</sequence>
<dbReference type="OrthoDB" id="4559844at2"/>
<evidence type="ECO:0000313" key="3">
    <source>
        <dbReference type="Proteomes" id="UP000179616"/>
    </source>
</evidence>
<dbReference type="GeneID" id="57165533"/>
<dbReference type="RefSeq" id="WP_070935471.1">
    <property type="nucleotide sequence ID" value="NZ_MLIK01000004.1"/>
</dbReference>
<evidence type="ECO:0000256" key="1">
    <source>
        <dbReference type="SAM" id="Phobius"/>
    </source>
</evidence>
<dbReference type="AlphaFoldDB" id="A0A1S1LEW8"/>
<comment type="caution">
    <text evidence="2">The sequence shown here is derived from an EMBL/GenBank/DDBJ whole genome shotgun (WGS) entry which is preliminary data.</text>
</comment>